<dbReference type="KEGG" id="tav:G4V39_08445"/>
<keyword evidence="13" id="KW-1185">Reference proteome</keyword>
<dbReference type="GO" id="GO:0043213">
    <property type="term" value="P:bacteriocin transport"/>
    <property type="evidence" value="ECO:0007669"/>
    <property type="project" value="InterPro"/>
</dbReference>
<keyword evidence="9" id="KW-0813">Transport</keyword>
<evidence type="ECO:0000256" key="8">
    <source>
        <dbReference type="ARBA" id="ARBA00023306"/>
    </source>
</evidence>
<evidence type="ECO:0000259" key="11">
    <source>
        <dbReference type="Pfam" id="PF01618"/>
    </source>
</evidence>
<evidence type="ECO:0000256" key="5">
    <source>
        <dbReference type="ARBA" id="ARBA00022692"/>
    </source>
</evidence>
<sequence length="230" mass="25378">MDLILDAGPVAKFVLLILFIFSVVSWAIIFFKGLQYRRLRRASEQFLDSFWTARTLSEVFRGLKDRPQAPVAEVFRQGYGELIRIRRSTPKPKAPEELSLWVESVLTRLERALDKAVSLELSRLEEGLSFLATTGNATPFIGLFGTVWGIMGAFHNIGAVGSASLATVAPGIAEALIATAFGLAAAIPAVVAFNLFMSQMARFETDIRAFVRDLLNLVERDLIQEGIGEE</sequence>
<feature type="transmembrane region" description="Helical" evidence="10">
    <location>
        <begin position="171"/>
        <end position="196"/>
    </location>
</feature>
<protein>
    <submittedName>
        <fullName evidence="12">Protein TolQ</fullName>
    </submittedName>
</protein>
<keyword evidence="9" id="KW-0653">Protein transport</keyword>
<comment type="similarity">
    <text evidence="9">Belongs to the exbB/tolQ family.</text>
</comment>
<keyword evidence="6 10" id="KW-1133">Transmembrane helix</keyword>
<proteinExistence type="inferred from homology"/>
<evidence type="ECO:0000256" key="4">
    <source>
        <dbReference type="ARBA" id="ARBA00022618"/>
    </source>
</evidence>
<dbReference type="EMBL" id="CP048877">
    <property type="protein sequence ID" value="QIJ72892.1"/>
    <property type="molecule type" value="Genomic_DNA"/>
</dbReference>
<keyword evidence="8" id="KW-0131">Cell cycle</keyword>
<reference evidence="12 13" key="1">
    <citation type="submission" date="2020-02" db="EMBL/GenBank/DDBJ databases">
        <title>Genome analysis of Thermosulfuriphilus ammonigenes ST65T, an anaerobic thermophilic chemolithoautotrophic bacterium isolated from a deep-sea hydrothermal vent.</title>
        <authorList>
            <person name="Slobodkina G."/>
            <person name="Allioux M."/>
            <person name="Merkel A."/>
            <person name="Alain K."/>
            <person name="Jebbar M."/>
            <person name="Slobodkin A."/>
        </authorList>
    </citation>
    <scope>NUCLEOTIDE SEQUENCE [LARGE SCALE GENOMIC DNA]</scope>
    <source>
        <strain evidence="12 13">ST65</strain>
    </source>
</reference>
<keyword evidence="5 10" id="KW-0812">Transmembrane</keyword>
<dbReference type="InterPro" id="IPR050790">
    <property type="entry name" value="ExbB/TolQ_transport"/>
</dbReference>
<dbReference type="NCBIfam" id="TIGR02796">
    <property type="entry name" value="tolQ"/>
    <property type="match status" value="1"/>
</dbReference>
<name>A0A6G7PZ05_9BACT</name>
<evidence type="ECO:0000256" key="2">
    <source>
        <dbReference type="ARBA" id="ARBA00022475"/>
    </source>
</evidence>
<accession>A0A6G7PZ05</accession>
<dbReference type="GO" id="GO:0017038">
    <property type="term" value="P:protein import"/>
    <property type="evidence" value="ECO:0007669"/>
    <property type="project" value="TreeGrafter"/>
</dbReference>
<keyword evidence="2" id="KW-1003">Cell membrane</keyword>
<evidence type="ECO:0000256" key="6">
    <source>
        <dbReference type="ARBA" id="ARBA00022989"/>
    </source>
</evidence>
<evidence type="ECO:0000256" key="7">
    <source>
        <dbReference type="ARBA" id="ARBA00023136"/>
    </source>
</evidence>
<gene>
    <name evidence="12" type="primary">tolQ</name>
    <name evidence="12" type="ORF">G4V39_08445</name>
</gene>
<evidence type="ECO:0000256" key="3">
    <source>
        <dbReference type="ARBA" id="ARBA00022519"/>
    </source>
</evidence>
<feature type="transmembrane region" description="Helical" evidence="10">
    <location>
        <begin position="12"/>
        <end position="31"/>
    </location>
</feature>
<dbReference type="PANTHER" id="PTHR30625">
    <property type="entry name" value="PROTEIN TOLQ"/>
    <property type="match status" value="1"/>
</dbReference>
<feature type="transmembrane region" description="Helical" evidence="10">
    <location>
        <begin position="128"/>
        <end position="151"/>
    </location>
</feature>
<keyword evidence="7 10" id="KW-0472">Membrane</keyword>
<dbReference type="Proteomes" id="UP000502179">
    <property type="component" value="Chromosome"/>
</dbReference>
<dbReference type="InterPro" id="IPR002898">
    <property type="entry name" value="MotA_ExbB_proton_chnl"/>
</dbReference>
<dbReference type="PANTHER" id="PTHR30625:SF3">
    <property type="entry name" value="TOL-PAL SYSTEM PROTEIN TOLQ"/>
    <property type="match status" value="1"/>
</dbReference>
<dbReference type="Pfam" id="PF01618">
    <property type="entry name" value="MotA_ExbB"/>
    <property type="match status" value="1"/>
</dbReference>
<dbReference type="InterPro" id="IPR014163">
    <property type="entry name" value="Tol-Pal_TolQ"/>
</dbReference>
<dbReference type="GO" id="GO:0051301">
    <property type="term" value="P:cell division"/>
    <property type="evidence" value="ECO:0007669"/>
    <property type="project" value="UniProtKB-KW"/>
</dbReference>
<feature type="domain" description="MotA/TolQ/ExbB proton channel" evidence="11">
    <location>
        <begin position="106"/>
        <end position="207"/>
    </location>
</feature>
<evidence type="ECO:0000313" key="13">
    <source>
        <dbReference type="Proteomes" id="UP000502179"/>
    </source>
</evidence>
<evidence type="ECO:0000313" key="12">
    <source>
        <dbReference type="EMBL" id="QIJ72892.1"/>
    </source>
</evidence>
<dbReference type="AlphaFoldDB" id="A0A6G7PZ05"/>
<evidence type="ECO:0000256" key="9">
    <source>
        <dbReference type="RuleBase" id="RU004057"/>
    </source>
</evidence>
<keyword evidence="4" id="KW-0132">Cell division</keyword>
<comment type="subcellular location">
    <subcellularLocation>
        <location evidence="1">Cell membrane</location>
        <topology evidence="1">Multi-pass membrane protein</topology>
    </subcellularLocation>
    <subcellularLocation>
        <location evidence="9">Membrane</location>
        <topology evidence="9">Multi-pass membrane protein</topology>
    </subcellularLocation>
</comment>
<evidence type="ECO:0000256" key="10">
    <source>
        <dbReference type="SAM" id="Phobius"/>
    </source>
</evidence>
<keyword evidence="3" id="KW-0997">Cell inner membrane</keyword>
<evidence type="ECO:0000256" key="1">
    <source>
        <dbReference type="ARBA" id="ARBA00004651"/>
    </source>
</evidence>
<organism evidence="12 13">
    <name type="scientific">Thermosulfuriphilus ammonigenes</name>
    <dbReference type="NCBI Taxonomy" id="1936021"/>
    <lineage>
        <taxon>Bacteria</taxon>
        <taxon>Pseudomonadati</taxon>
        <taxon>Thermodesulfobacteriota</taxon>
        <taxon>Thermodesulfobacteria</taxon>
        <taxon>Thermodesulfobacteriales</taxon>
        <taxon>Thermodesulfobacteriaceae</taxon>
        <taxon>Thermosulfuriphilus</taxon>
    </lineage>
</organism>
<dbReference type="GO" id="GO:0005886">
    <property type="term" value="C:plasma membrane"/>
    <property type="evidence" value="ECO:0007669"/>
    <property type="project" value="UniProtKB-SubCell"/>
</dbReference>